<dbReference type="RefSeq" id="XP_007675711.1">
    <property type="nucleotide sequence ID" value="XM_007677521.1"/>
</dbReference>
<sequence length="147" mass="16211">MRDKLALCVHIPCVHLCCVLSSAKPLSCASRSARRRSIGSLTRSQDCIDHSPCFIGIRQNRRPTSLAVCLMHNCVLDQNCCSSFRPSWAEGSTRAARTFAPRRTSKTRQCIVRLTPIRGATRRWTCGGPPEPVAAFLLLPHALALLV</sequence>
<keyword evidence="3" id="KW-1185">Reference proteome</keyword>
<dbReference type="GeneID" id="19107635"/>
<accession>M2NDC5</accession>
<name>M2NDC5_BAUPA</name>
<organism evidence="2 3">
    <name type="scientific">Baudoinia panamericana (strain UAMH 10762)</name>
    <name type="common">Angels' share fungus</name>
    <name type="synonym">Baudoinia compniacensis (strain UAMH 10762)</name>
    <dbReference type="NCBI Taxonomy" id="717646"/>
    <lineage>
        <taxon>Eukaryota</taxon>
        <taxon>Fungi</taxon>
        <taxon>Dikarya</taxon>
        <taxon>Ascomycota</taxon>
        <taxon>Pezizomycotina</taxon>
        <taxon>Dothideomycetes</taxon>
        <taxon>Dothideomycetidae</taxon>
        <taxon>Mycosphaerellales</taxon>
        <taxon>Teratosphaeriaceae</taxon>
        <taxon>Baudoinia</taxon>
    </lineage>
</organism>
<reference evidence="2 3" key="1">
    <citation type="journal article" date="2012" name="PLoS Pathog.">
        <title>Diverse lifestyles and strategies of plant pathogenesis encoded in the genomes of eighteen Dothideomycetes fungi.</title>
        <authorList>
            <person name="Ohm R.A."/>
            <person name="Feau N."/>
            <person name="Henrissat B."/>
            <person name="Schoch C.L."/>
            <person name="Horwitz B.A."/>
            <person name="Barry K.W."/>
            <person name="Condon B.J."/>
            <person name="Copeland A.C."/>
            <person name="Dhillon B."/>
            <person name="Glaser F."/>
            <person name="Hesse C.N."/>
            <person name="Kosti I."/>
            <person name="LaButti K."/>
            <person name="Lindquist E.A."/>
            <person name="Lucas S."/>
            <person name="Salamov A.A."/>
            <person name="Bradshaw R.E."/>
            <person name="Ciuffetti L."/>
            <person name="Hamelin R.C."/>
            <person name="Kema G.H.J."/>
            <person name="Lawrence C."/>
            <person name="Scott J.A."/>
            <person name="Spatafora J.W."/>
            <person name="Turgeon B.G."/>
            <person name="de Wit P.J.G.M."/>
            <person name="Zhong S."/>
            <person name="Goodwin S.B."/>
            <person name="Grigoriev I.V."/>
        </authorList>
    </citation>
    <scope>NUCLEOTIDE SEQUENCE [LARGE SCALE GENOMIC DNA]</scope>
    <source>
        <strain evidence="2 3">UAMH 10762</strain>
    </source>
</reference>
<evidence type="ECO:0000313" key="3">
    <source>
        <dbReference type="Proteomes" id="UP000011761"/>
    </source>
</evidence>
<keyword evidence="1" id="KW-0732">Signal</keyword>
<proteinExistence type="predicted"/>
<dbReference type="EMBL" id="KB445554">
    <property type="protein sequence ID" value="EMC97224.1"/>
    <property type="molecule type" value="Genomic_DNA"/>
</dbReference>
<dbReference type="AlphaFoldDB" id="M2NDC5"/>
<feature type="chain" id="PRO_5004022439" description="Secreted protein" evidence="1">
    <location>
        <begin position="24"/>
        <end position="147"/>
    </location>
</feature>
<protein>
    <recommendedName>
        <fullName evidence="4">Secreted protein</fullName>
    </recommendedName>
</protein>
<dbReference type="Proteomes" id="UP000011761">
    <property type="component" value="Unassembled WGS sequence"/>
</dbReference>
<dbReference type="HOGENOM" id="CLU_1767728_0_0_1"/>
<evidence type="ECO:0000313" key="2">
    <source>
        <dbReference type="EMBL" id="EMC97224.1"/>
    </source>
</evidence>
<evidence type="ECO:0008006" key="4">
    <source>
        <dbReference type="Google" id="ProtNLM"/>
    </source>
</evidence>
<evidence type="ECO:0000256" key="1">
    <source>
        <dbReference type="SAM" id="SignalP"/>
    </source>
</evidence>
<dbReference type="KEGG" id="bcom:BAUCODRAFT_121725"/>
<feature type="signal peptide" evidence="1">
    <location>
        <begin position="1"/>
        <end position="23"/>
    </location>
</feature>
<gene>
    <name evidence="2" type="ORF">BAUCODRAFT_121725</name>
</gene>